<keyword evidence="15" id="KW-1185">Reference proteome</keyword>
<keyword evidence="10 11" id="KW-0998">Cell outer membrane</keyword>
<dbReference type="Proteomes" id="UP001247805">
    <property type="component" value="Unassembled WGS sequence"/>
</dbReference>
<keyword evidence="5 11" id="KW-0812">Transmembrane</keyword>
<dbReference type="InterPro" id="IPR036942">
    <property type="entry name" value="Beta-barrel_TonB_sf"/>
</dbReference>
<feature type="signal peptide" evidence="12">
    <location>
        <begin position="1"/>
        <end position="25"/>
    </location>
</feature>
<evidence type="ECO:0000256" key="7">
    <source>
        <dbReference type="ARBA" id="ARBA00023077"/>
    </source>
</evidence>
<evidence type="ECO:0000256" key="12">
    <source>
        <dbReference type="SAM" id="SignalP"/>
    </source>
</evidence>
<evidence type="ECO:0000256" key="4">
    <source>
        <dbReference type="ARBA" id="ARBA00022452"/>
    </source>
</evidence>
<evidence type="ECO:0000256" key="5">
    <source>
        <dbReference type="ARBA" id="ARBA00022692"/>
    </source>
</evidence>
<evidence type="ECO:0000256" key="8">
    <source>
        <dbReference type="ARBA" id="ARBA00023136"/>
    </source>
</evidence>
<dbReference type="InterPro" id="IPR000531">
    <property type="entry name" value="Beta-barrel_TonB"/>
</dbReference>
<evidence type="ECO:0000313" key="14">
    <source>
        <dbReference type="EMBL" id="MDU0353629.1"/>
    </source>
</evidence>
<comment type="similarity">
    <text evidence="2">Belongs to the TonB-dependent receptor family. Hemoglobin/haptoglobin binding protein subfamily.</text>
</comment>
<dbReference type="PANTHER" id="PTHR30069">
    <property type="entry name" value="TONB-DEPENDENT OUTER MEMBRANE RECEPTOR"/>
    <property type="match status" value="1"/>
</dbReference>
<dbReference type="PROSITE" id="PS52016">
    <property type="entry name" value="TONB_DEPENDENT_REC_3"/>
    <property type="match status" value="1"/>
</dbReference>
<keyword evidence="9 14" id="KW-0675">Receptor</keyword>
<protein>
    <submittedName>
        <fullName evidence="14">TonB-dependent receptor</fullName>
    </submittedName>
</protein>
<comment type="caution">
    <text evidence="14">The sequence shown here is derived from an EMBL/GenBank/DDBJ whole genome shotgun (WGS) entry which is preliminary data.</text>
</comment>
<evidence type="ECO:0000256" key="11">
    <source>
        <dbReference type="PROSITE-ProRule" id="PRU01360"/>
    </source>
</evidence>
<dbReference type="Gene3D" id="2.40.170.20">
    <property type="entry name" value="TonB-dependent receptor, beta-barrel domain"/>
    <property type="match status" value="1"/>
</dbReference>
<comment type="subcellular location">
    <subcellularLocation>
        <location evidence="1 11">Cell outer membrane</location>
        <topology evidence="1 11">Multi-pass membrane protein</topology>
    </subcellularLocation>
</comment>
<evidence type="ECO:0000256" key="3">
    <source>
        <dbReference type="ARBA" id="ARBA00022448"/>
    </source>
</evidence>
<organism evidence="14 15">
    <name type="scientific">Paraglaciecola aquimarina</name>
    <dbReference type="NCBI Taxonomy" id="1235557"/>
    <lineage>
        <taxon>Bacteria</taxon>
        <taxon>Pseudomonadati</taxon>
        <taxon>Pseudomonadota</taxon>
        <taxon>Gammaproteobacteria</taxon>
        <taxon>Alteromonadales</taxon>
        <taxon>Alteromonadaceae</taxon>
        <taxon>Paraglaciecola</taxon>
    </lineage>
</organism>
<evidence type="ECO:0000256" key="2">
    <source>
        <dbReference type="ARBA" id="ARBA00008143"/>
    </source>
</evidence>
<dbReference type="Pfam" id="PF00593">
    <property type="entry name" value="TonB_dep_Rec_b-barrel"/>
    <property type="match status" value="1"/>
</dbReference>
<keyword evidence="4 11" id="KW-1134">Transmembrane beta strand</keyword>
<keyword evidence="7" id="KW-0798">TonB box</keyword>
<dbReference type="SUPFAM" id="SSF56935">
    <property type="entry name" value="Porins"/>
    <property type="match status" value="1"/>
</dbReference>
<dbReference type="EMBL" id="JAWDIO010000002">
    <property type="protein sequence ID" value="MDU0353629.1"/>
    <property type="molecule type" value="Genomic_DNA"/>
</dbReference>
<proteinExistence type="inferred from homology"/>
<name>A0ABU3SUF0_9ALTE</name>
<evidence type="ECO:0000313" key="15">
    <source>
        <dbReference type="Proteomes" id="UP001247805"/>
    </source>
</evidence>
<dbReference type="RefSeq" id="WP_316025284.1">
    <property type="nucleotide sequence ID" value="NZ_JAWDIO010000002.1"/>
</dbReference>
<keyword evidence="6 12" id="KW-0732">Signal</keyword>
<evidence type="ECO:0000256" key="1">
    <source>
        <dbReference type="ARBA" id="ARBA00004571"/>
    </source>
</evidence>
<dbReference type="InterPro" id="IPR039426">
    <property type="entry name" value="TonB-dep_rcpt-like"/>
</dbReference>
<reference evidence="14 15" key="1">
    <citation type="submission" date="2023-10" db="EMBL/GenBank/DDBJ databases">
        <title>Glaciecola aquimarina strain GGW-M5 nov., isolated from a coastal seawater.</title>
        <authorList>
            <person name="Bayburt H."/>
            <person name="Kim J.M."/>
            <person name="Choi B.J."/>
            <person name="Jeon C.O."/>
        </authorList>
    </citation>
    <scope>NUCLEOTIDE SEQUENCE [LARGE SCALE GENOMIC DNA]</scope>
    <source>
        <strain evidence="14 15">KCTC 32108</strain>
    </source>
</reference>
<evidence type="ECO:0000256" key="9">
    <source>
        <dbReference type="ARBA" id="ARBA00023170"/>
    </source>
</evidence>
<keyword evidence="8 11" id="KW-0472">Membrane</keyword>
<evidence type="ECO:0000259" key="13">
    <source>
        <dbReference type="Pfam" id="PF00593"/>
    </source>
</evidence>
<feature type="domain" description="TonB-dependent receptor-like beta-barrel" evidence="13">
    <location>
        <begin position="270"/>
        <end position="623"/>
    </location>
</feature>
<keyword evidence="3 11" id="KW-0813">Transport</keyword>
<evidence type="ECO:0000256" key="6">
    <source>
        <dbReference type="ARBA" id="ARBA00022729"/>
    </source>
</evidence>
<dbReference type="PANTHER" id="PTHR30069:SF29">
    <property type="entry name" value="HEMOGLOBIN AND HEMOGLOBIN-HAPTOGLOBIN-BINDING PROTEIN 1-RELATED"/>
    <property type="match status" value="1"/>
</dbReference>
<evidence type="ECO:0000256" key="10">
    <source>
        <dbReference type="ARBA" id="ARBA00023237"/>
    </source>
</evidence>
<accession>A0ABU3SUF0</accession>
<sequence length="679" mass="76293">MYCKPNYLMICLFLPMSLISQTIQAEELEKVEVIGQRNQAQSHPTLETEKLLAVAGIDGDPLAAVFSLPGVVYAGGDAGGEPAIRGSSPDDNAFYIDNMPTDYIFHLFGDSIFNKNLLRSVDLEAAAFGGEYGNATGGVFDVKLRDPKAQPLEVKLDASLLKVGVLVEGKTFDNQAFYFSYRRSLIHLFLPEGEEGEGEDIGLTVFDAPVSDDYQGKYQWLIGNEHKLTFNLNGASDSGGINISEVSEAGRIDPDIIGDLSVDTAFDSQGIQWEWFANKNDTISVSVNHVLSESKQNYGAEQFEKTENDEFNLRLNAQTMGITDHTIALGFDIQNNNFKYSFDTIPYFCTDHSTNCDLQKGERTQYADDIKANLYAFYLNDTWHISPDLSLQLGVRAEYDDYTKTHFTHPRTRLTWQLNSDVTLFAKAGKYSRFPDVDTAIALIGNPQIKPPEATHYSAGVTWQHGNDWQSKTEIYHKELSQLPRAVDLQADNADLRYTNDISGTASGVEWLLEKNLSNGWYGWLSLSWSESERTDELTQLTSEYYLDTPWVINSVINYQLSERWEFGLRYSARSGAKYTPIVGLRVNPDYPDNFQAVYGQLNSETLPTYSRLDLQAKYHYQLFGKPAAWTFALINALDSDNISGYYYKPHSTDSLDNFEIADEEGMEVFPSIGLEVTF</sequence>
<feature type="chain" id="PRO_5045961252" evidence="12">
    <location>
        <begin position="26"/>
        <end position="679"/>
    </location>
</feature>
<gene>
    <name evidence="14" type="ORF">RS130_06520</name>
</gene>